<dbReference type="Proteomes" id="UP000765509">
    <property type="component" value="Unassembled WGS sequence"/>
</dbReference>
<gene>
    <name evidence="1" type="ORF">O181_055500</name>
</gene>
<evidence type="ECO:0000313" key="1">
    <source>
        <dbReference type="EMBL" id="MBW0515785.1"/>
    </source>
</evidence>
<protein>
    <submittedName>
        <fullName evidence="1">Uncharacterized protein</fullName>
    </submittedName>
</protein>
<proteinExistence type="predicted"/>
<sequence>MSLSETSKHNGFAKRANITKLEKAIFLLKSSDLPNSYWAEEVNTATLLRNLIPLHQDSILAHIKFGKDQLLASKSFESLVVELSYPFWNPIVNGSLVSPLKKEYFLDTRMTTWLIVFFD</sequence>
<accession>A0A9Q3HVA7</accession>
<dbReference type="EMBL" id="AVOT02024846">
    <property type="protein sequence ID" value="MBW0515785.1"/>
    <property type="molecule type" value="Genomic_DNA"/>
</dbReference>
<organism evidence="1 2">
    <name type="scientific">Austropuccinia psidii MF-1</name>
    <dbReference type="NCBI Taxonomy" id="1389203"/>
    <lineage>
        <taxon>Eukaryota</taxon>
        <taxon>Fungi</taxon>
        <taxon>Dikarya</taxon>
        <taxon>Basidiomycota</taxon>
        <taxon>Pucciniomycotina</taxon>
        <taxon>Pucciniomycetes</taxon>
        <taxon>Pucciniales</taxon>
        <taxon>Sphaerophragmiaceae</taxon>
        <taxon>Austropuccinia</taxon>
    </lineage>
</organism>
<evidence type="ECO:0000313" key="2">
    <source>
        <dbReference type="Proteomes" id="UP000765509"/>
    </source>
</evidence>
<name>A0A9Q3HVA7_9BASI</name>
<dbReference type="AlphaFoldDB" id="A0A9Q3HVA7"/>
<keyword evidence="2" id="KW-1185">Reference proteome</keyword>
<comment type="caution">
    <text evidence="1">The sequence shown here is derived from an EMBL/GenBank/DDBJ whole genome shotgun (WGS) entry which is preliminary data.</text>
</comment>
<reference evidence="1" key="1">
    <citation type="submission" date="2021-03" db="EMBL/GenBank/DDBJ databases">
        <title>Draft genome sequence of rust myrtle Austropuccinia psidii MF-1, a brazilian biotype.</title>
        <authorList>
            <person name="Quecine M.C."/>
            <person name="Pachon D.M.R."/>
            <person name="Bonatelli M.L."/>
            <person name="Correr F.H."/>
            <person name="Franceschini L.M."/>
            <person name="Leite T.F."/>
            <person name="Margarido G.R.A."/>
            <person name="Almeida C.A."/>
            <person name="Ferrarezi J.A."/>
            <person name="Labate C.A."/>
        </authorList>
    </citation>
    <scope>NUCLEOTIDE SEQUENCE</scope>
    <source>
        <strain evidence="1">MF-1</strain>
    </source>
</reference>